<dbReference type="OrthoDB" id="8119704at2759"/>
<evidence type="ECO:0000256" key="7">
    <source>
        <dbReference type="ARBA" id="ARBA00044064"/>
    </source>
</evidence>
<evidence type="ECO:0000259" key="12">
    <source>
        <dbReference type="Pfam" id="PF00561"/>
    </source>
</evidence>
<dbReference type="STRING" id="7232.A0A484BDV1"/>
<evidence type="ECO:0000256" key="6">
    <source>
        <dbReference type="ARBA" id="ARBA00043742"/>
    </source>
</evidence>
<dbReference type="AlphaFoldDB" id="A0A484BDV1"/>
<dbReference type="SUPFAM" id="SSF53474">
    <property type="entry name" value="alpha/beta-Hydrolases"/>
    <property type="match status" value="1"/>
</dbReference>
<dbReference type="InterPro" id="IPR000073">
    <property type="entry name" value="AB_hydrolase_1"/>
</dbReference>
<evidence type="ECO:0000256" key="2">
    <source>
        <dbReference type="ARBA" id="ARBA00022801"/>
    </source>
</evidence>
<dbReference type="KEGG" id="dnv:108658127"/>
<dbReference type="EC" id="3.1.1.116" evidence="3"/>
<dbReference type="Proteomes" id="UP000295192">
    <property type="component" value="Unassembled WGS sequence"/>
</dbReference>
<protein>
    <recommendedName>
        <fullName evidence="7">sn-1-specific diacylglycerol lipase ABHD11</fullName>
        <ecNumber evidence="3">3.1.1.116</ecNumber>
    </recommendedName>
    <alternativeName>
        <fullName evidence="4">Alpha/beta hydrolase domain-containing protein 11</fullName>
    </alternativeName>
</protein>
<proteinExistence type="inferred from homology"/>
<evidence type="ECO:0000256" key="10">
    <source>
        <dbReference type="ARBA" id="ARBA00048513"/>
    </source>
</evidence>
<evidence type="ECO:0000256" key="11">
    <source>
        <dbReference type="ARBA" id="ARBA00048919"/>
    </source>
</evidence>
<dbReference type="OMA" id="ELWHATT"/>
<evidence type="ECO:0000256" key="4">
    <source>
        <dbReference type="ARBA" id="ARBA00042703"/>
    </source>
</evidence>
<dbReference type="GO" id="GO:0052689">
    <property type="term" value="F:carboxylic ester hydrolase activity"/>
    <property type="evidence" value="ECO:0007669"/>
    <property type="project" value="TreeGrafter"/>
</dbReference>
<name>A0A484BDV1_DRONA</name>
<keyword evidence="14" id="KW-1185">Reference proteome</keyword>
<comment type="catalytic activity">
    <reaction evidence="11">
        <text>1-octadecanoyl-2-(5Z,8Z,11Z,14Z-eicosatetraenoyl)-sn-glycerol + H2O = 2-(5Z,8Z,11Z,14Z-eicosatetraenoyl)-glycerol + octadecanoate + H(+)</text>
        <dbReference type="Rhea" id="RHEA:38507"/>
        <dbReference type="ChEBI" id="CHEBI:15377"/>
        <dbReference type="ChEBI" id="CHEBI:15378"/>
        <dbReference type="ChEBI" id="CHEBI:25629"/>
        <dbReference type="ChEBI" id="CHEBI:52392"/>
        <dbReference type="ChEBI" id="CHEBI:75728"/>
    </reaction>
</comment>
<evidence type="ECO:0000256" key="1">
    <source>
        <dbReference type="ARBA" id="ARBA00008645"/>
    </source>
</evidence>
<comment type="catalytic activity">
    <reaction evidence="5">
        <text>a 1,2-diacyl-sn-glycerol + H2O = a 2-acylglycerol + a fatty acid + H(+)</text>
        <dbReference type="Rhea" id="RHEA:33275"/>
        <dbReference type="ChEBI" id="CHEBI:15377"/>
        <dbReference type="ChEBI" id="CHEBI:15378"/>
        <dbReference type="ChEBI" id="CHEBI:17389"/>
        <dbReference type="ChEBI" id="CHEBI:17815"/>
        <dbReference type="ChEBI" id="CHEBI:28868"/>
        <dbReference type="EC" id="3.1.1.116"/>
    </reaction>
</comment>
<feature type="domain" description="AB hydrolase-1" evidence="12">
    <location>
        <begin position="35"/>
        <end position="277"/>
    </location>
</feature>
<dbReference type="Gene3D" id="3.40.50.1820">
    <property type="entry name" value="alpha/beta hydrolase"/>
    <property type="match status" value="1"/>
</dbReference>
<gene>
    <name evidence="13" type="ORF">AWZ03_006738</name>
</gene>
<reference evidence="13 14" key="1">
    <citation type="journal article" date="2019" name="J. Hered.">
        <title>An Improved Genome Assembly for Drosophila navojoa, the Basal Species in the mojavensis Cluster.</title>
        <authorList>
            <person name="Vanderlinde T."/>
            <person name="Dupim E.G."/>
            <person name="Nazario-Yepiz N.O."/>
            <person name="Carvalho A.B."/>
        </authorList>
    </citation>
    <scope>NUCLEOTIDE SEQUENCE [LARGE SCALE GENOMIC DNA]</scope>
    <source>
        <strain evidence="13">Navoj_Jal97</strain>
        <tissue evidence="13">Whole organism</tissue>
    </source>
</reference>
<dbReference type="PANTHER" id="PTHR46118:SF4">
    <property type="entry name" value="PROTEIN ABHD11"/>
    <property type="match status" value="1"/>
</dbReference>
<evidence type="ECO:0000256" key="9">
    <source>
        <dbReference type="ARBA" id="ARBA00048504"/>
    </source>
</evidence>
<evidence type="ECO:0000256" key="3">
    <source>
        <dbReference type="ARBA" id="ARBA00026104"/>
    </source>
</evidence>
<keyword evidence="2" id="KW-0378">Hydrolase</keyword>
<evidence type="ECO:0000313" key="13">
    <source>
        <dbReference type="EMBL" id="TDG46854.1"/>
    </source>
</evidence>
<organism evidence="13 14">
    <name type="scientific">Drosophila navojoa</name>
    <name type="common">Fruit fly</name>
    <dbReference type="NCBI Taxonomy" id="7232"/>
    <lineage>
        <taxon>Eukaryota</taxon>
        <taxon>Metazoa</taxon>
        <taxon>Ecdysozoa</taxon>
        <taxon>Arthropoda</taxon>
        <taxon>Hexapoda</taxon>
        <taxon>Insecta</taxon>
        <taxon>Pterygota</taxon>
        <taxon>Neoptera</taxon>
        <taxon>Endopterygota</taxon>
        <taxon>Diptera</taxon>
        <taxon>Brachycera</taxon>
        <taxon>Muscomorpha</taxon>
        <taxon>Ephydroidea</taxon>
        <taxon>Drosophilidae</taxon>
        <taxon>Drosophila</taxon>
    </lineage>
</organism>
<comment type="similarity">
    <text evidence="1">Belongs to the AB hydrolase superfamily.</text>
</comment>
<evidence type="ECO:0000313" key="14">
    <source>
        <dbReference type="Proteomes" id="UP000295192"/>
    </source>
</evidence>
<comment type="catalytic activity">
    <reaction evidence="9">
        <text>1,2-didecanoylglycerol + H2O = decanoylglycerol + decanoate + H(+)</text>
        <dbReference type="Rhea" id="RHEA:48596"/>
        <dbReference type="ChEBI" id="CHEBI:11152"/>
        <dbReference type="ChEBI" id="CHEBI:15377"/>
        <dbReference type="ChEBI" id="CHEBI:15378"/>
        <dbReference type="ChEBI" id="CHEBI:27689"/>
        <dbReference type="ChEBI" id="CHEBI:90605"/>
    </reaction>
</comment>
<dbReference type="EMBL" id="LSRL02000052">
    <property type="protein sequence ID" value="TDG46854.1"/>
    <property type="molecule type" value="Genomic_DNA"/>
</dbReference>
<dbReference type="Pfam" id="PF00561">
    <property type="entry name" value="Abhydrolase_1"/>
    <property type="match status" value="1"/>
</dbReference>
<sequence length="298" mass="33714">MLRLPILMVHSKRTCNTVKLNSTTYQMPHSQMNSPPILVLHGLNLSGSNWRRSARHMMKKGSRWLIVVDARNHGESPHCESHTPADMAADVEALIVERMLNRIVALGHGMGGRALMTLALTRPDLVERIIVVDITPGPLPPEVVNAARLFKLMVDVLPKIPKDLSLEEGRTFIMPELRKLIKNETDLMMIVANLQKNDNGCFAWTVNAKAIFDSWSQLMIRYKQSLKGLPPYQGETLLIAGRKSKFVTPTNVKIMKKFFPKLHVEYLNAHHKVHVDQPQKFVQLVVDFTKTCTGCKML</sequence>
<comment type="catalytic activity">
    <reaction evidence="8">
        <text>1-octadecanoyl-2-(4Z,7Z,10Z,13Z,16Z,19Z-docosahexaenoyl)-sn-glycerol + H2O = 2-(4Z,7Z,10Z,13Z,16Z,19Z-docosahexaenoyl)-glycerol + octadecanoate + H(+)</text>
        <dbReference type="Rhea" id="RHEA:77107"/>
        <dbReference type="ChEBI" id="CHEBI:15377"/>
        <dbReference type="ChEBI" id="CHEBI:15378"/>
        <dbReference type="ChEBI" id="CHEBI:25629"/>
        <dbReference type="ChEBI" id="CHEBI:77129"/>
        <dbReference type="ChEBI" id="CHEBI:186738"/>
    </reaction>
</comment>
<dbReference type="GO" id="GO:0005739">
    <property type="term" value="C:mitochondrion"/>
    <property type="evidence" value="ECO:0007669"/>
    <property type="project" value="TreeGrafter"/>
</dbReference>
<dbReference type="InterPro" id="IPR029058">
    <property type="entry name" value="AB_hydrolase_fold"/>
</dbReference>
<dbReference type="PANTHER" id="PTHR46118">
    <property type="entry name" value="PROTEIN ABHD11"/>
    <property type="match status" value="1"/>
</dbReference>
<comment type="catalytic activity">
    <reaction evidence="10">
        <text>1-octadecanoyl-2-(9Z-octadecenoyl)-sn-glycerol + H2O = 2-(9Z-octadecenoyl)-glycerol + octadecanoate + H(+)</text>
        <dbReference type="Rhea" id="RHEA:77103"/>
        <dbReference type="ChEBI" id="CHEBI:15377"/>
        <dbReference type="ChEBI" id="CHEBI:15378"/>
        <dbReference type="ChEBI" id="CHEBI:25629"/>
        <dbReference type="ChEBI" id="CHEBI:73990"/>
        <dbReference type="ChEBI" id="CHEBI:75468"/>
    </reaction>
</comment>
<comment type="caution">
    <text evidence="13">The sequence shown here is derived from an EMBL/GenBank/DDBJ whole genome shotgun (WGS) entry which is preliminary data.</text>
</comment>
<evidence type="ECO:0000256" key="5">
    <source>
        <dbReference type="ARBA" id="ARBA00043667"/>
    </source>
</evidence>
<evidence type="ECO:0000256" key="8">
    <source>
        <dbReference type="ARBA" id="ARBA00048283"/>
    </source>
</evidence>
<comment type="catalytic activity">
    <reaction evidence="6">
        <text>a 1,3-diacyl-sn-glycerol + H2O = a 1-acyl-sn-glycerol + a fatty acid + H(+)</text>
        <dbReference type="Rhea" id="RHEA:38503"/>
        <dbReference type="ChEBI" id="CHEBI:15377"/>
        <dbReference type="ChEBI" id="CHEBI:15378"/>
        <dbReference type="ChEBI" id="CHEBI:28868"/>
        <dbReference type="ChEBI" id="CHEBI:64683"/>
        <dbReference type="ChEBI" id="CHEBI:77272"/>
    </reaction>
</comment>
<accession>A0A484BDV1</accession>